<evidence type="ECO:0000313" key="1">
    <source>
        <dbReference type="EMBL" id="CAA9268710.1"/>
    </source>
</evidence>
<name>A0A6J4J4I9_9ACTN</name>
<feature type="non-terminal residue" evidence="1">
    <location>
        <position position="1"/>
    </location>
</feature>
<proteinExistence type="predicted"/>
<organism evidence="1">
    <name type="scientific">uncultured Blastococcus sp</name>
    <dbReference type="NCBI Taxonomy" id="217144"/>
    <lineage>
        <taxon>Bacteria</taxon>
        <taxon>Bacillati</taxon>
        <taxon>Actinomycetota</taxon>
        <taxon>Actinomycetes</taxon>
        <taxon>Geodermatophilales</taxon>
        <taxon>Geodermatophilaceae</taxon>
        <taxon>Blastococcus</taxon>
        <taxon>environmental samples</taxon>
    </lineage>
</organism>
<feature type="non-terminal residue" evidence="1">
    <location>
        <position position="41"/>
    </location>
</feature>
<protein>
    <submittedName>
        <fullName evidence="1">Uncharacterized protein</fullName>
    </submittedName>
</protein>
<gene>
    <name evidence="1" type="ORF">AVDCRST_MAG57-2988</name>
</gene>
<dbReference type="AlphaFoldDB" id="A0A6J4J4I9"/>
<sequence length="41" mass="4326">CDTMTSGPSVPLLLVTSRRRPPLPRLLRCSPEGCASRSSAG</sequence>
<dbReference type="EMBL" id="CADCTI010000250">
    <property type="protein sequence ID" value="CAA9268710.1"/>
    <property type="molecule type" value="Genomic_DNA"/>
</dbReference>
<reference evidence="1" key="1">
    <citation type="submission" date="2020-02" db="EMBL/GenBank/DDBJ databases">
        <authorList>
            <person name="Meier V. D."/>
        </authorList>
    </citation>
    <scope>NUCLEOTIDE SEQUENCE</scope>
    <source>
        <strain evidence="1">AVDCRST_MAG57</strain>
    </source>
</reference>
<accession>A0A6J4J4I9</accession>